<dbReference type="GO" id="GO:0008168">
    <property type="term" value="F:methyltransferase activity"/>
    <property type="evidence" value="ECO:0007669"/>
    <property type="project" value="UniProtKB-KW"/>
</dbReference>
<comment type="caution">
    <text evidence="1">The sequence shown here is derived from an EMBL/GenBank/DDBJ whole genome shotgun (WGS) entry which is preliminary data.</text>
</comment>
<protein>
    <submittedName>
        <fullName evidence="1">Class I SAM-dependent methyltransferase</fullName>
        <ecNumber evidence="1">2.1.1.-</ecNumber>
    </submittedName>
</protein>
<keyword evidence="1" id="KW-0489">Methyltransferase</keyword>
<dbReference type="Proteomes" id="UP001623660">
    <property type="component" value="Unassembled WGS sequence"/>
</dbReference>
<dbReference type="Pfam" id="PF01209">
    <property type="entry name" value="Ubie_methyltran"/>
    <property type="match status" value="1"/>
</dbReference>
<keyword evidence="1" id="KW-0808">Transferase</keyword>
<organism evidence="1 2">
    <name type="scientific">Candidatus Clostridium eludens</name>
    <dbReference type="NCBI Taxonomy" id="3381663"/>
    <lineage>
        <taxon>Bacteria</taxon>
        <taxon>Bacillati</taxon>
        <taxon>Bacillota</taxon>
        <taxon>Clostridia</taxon>
        <taxon>Eubacteriales</taxon>
        <taxon>Clostridiaceae</taxon>
        <taxon>Clostridium</taxon>
    </lineage>
</organism>
<keyword evidence="2" id="KW-1185">Reference proteome</keyword>
<reference evidence="1 2" key="1">
    <citation type="submission" date="2024-11" db="EMBL/GenBank/DDBJ databases">
        <authorList>
            <person name="Heng Y.C."/>
            <person name="Lim A.C.H."/>
            <person name="Lee J.K.Y."/>
            <person name="Kittelmann S."/>
        </authorList>
    </citation>
    <scope>NUCLEOTIDE SEQUENCE [LARGE SCALE GENOMIC DNA]</scope>
    <source>
        <strain evidence="1 2">WILCCON 0269</strain>
    </source>
</reference>
<sequence length="38" mass="4085">MSKTELQSAFHQVGFIDTGYLSLTGGIAAIHYGNKKSL</sequence>
<dbReference type="EMBL" id="JBJHZX010000001">
    <property type="protein sequence ID" value="MFL0194019.1"/>
    <property type="molecule type" value="Genomic_DNA"/>
</dbReference>
<dbReference type="GO" id="GO:0032259">
    <property type="term" value="P:methylation"/>
    <property type="evidence" value="ECO:0007669"/>
    <property type="project" value="UniProtKB-KW"/>
</dbReference>
<dbReference type="RefSeq" id="WP_406790143.1">
    <property type="nucleotide sequence ID" value="NZ_JBJHZX010000001.1"/>
</dbReference>
<gene>
    <name evidence="1" type="ORF">ACJDU8_00215</name>
</gene>
<name>A0ABW8SFR3_9CLOT</name>
<proteinExistence type="predicted"/>
<dbReference type="EC" id="2.1.1.-" evidence="1"/>
<accession>A0ABW8SFR3</accession>
<evidence type="ECO:0000313" key="1">
    <source>
        <dbReference type="EMBL" id="MFL0194019.1"/>
    </source>
</evidence>
<evidence type="ECO:0000313" key="2">
    <source>
        <dbReference type="Proteomes" id="UP001623660"/>
    </source>
</evidence>